<dbReference type="SUPFAM" id="SSF52540">
    <property type="entry name" value="P-loop containing nucleoside triphosphate hydrolases"/>
    <property type="match status" value="1"/>
</dbReference>
<keyword evidence="2" id="KW-0032">Aminotransferase</keyword>
<name>A0ABQ4CYF9_9ACTN</name>
<organism evidence="2 3">
    <name type="scientific">Asanoa siamensis</name>
    <dbReference type="NCBI Taxonomy" id="926357"/>
    <lineage>
        <taxon>Bacteria</taxon>
        <taxon>Bacillati</taxon>
        <taxon>Actinomycetota</taxon>
        <taxon>Actinomycetes</taxon>
        <taxon>Micromonosporales</taxon>
        <taxon>Micromonosporaceae</taxon>
        <taxon>Asanoa</taxon>
    </lineage>
</organism>
<dbReference type="RefSeq" id="WP_239127202.1">
    <property type="nucleotide sequence ID" value="NZ_BONE01000058.1"/>
</dbReference>
<dbReference type="PANTHER" id="PTHR42743">
    <property type="entry name" value="AMINO-ACID AMINOTRANSFERASE"/>
    <property type="match status" value="1"/>
</dbReference>
<gene>
    <name evidence="2" type="ORF">Asi02nite_58280</name>
</gene>
<comment type="similarity">
    <text evidence="1">Belongs to the class-IV pyridoxal-phosphate-dependent aminotransferase family.</text>
</comment>
<reference evidence="2 3" key="1">
    <citation type="submission" date="2021-01" db="EMBL/GenBank/DDBJ databases">
        <title>Whole genome shotgun sequence of Asanoa siamensis NBRC 107932.</title>
        <authorList>
            <person name="Komaki H."/>
            <person name="Tamura T."/>
        </authorList>
    </citation>
    <scope>NUCLEOTIDE SEQUENCE [LARGE SCALE GENOMIC DNA]</scope>
    <source>
        <strain evidence="2 3">NBRC 107932</strain>
    </source>
</reference>
<dbReference type="GO" id="GO:0008483">
    <property type="term" value="F:transaminase activity"/>
    <property type="evidence" value="ECO:0007669"/>
    <property type="project" value="UniProtKB-KW"/>
</dbReference>
<dbReference type="Proteomes" id="UP000604117">
    <property type="component" value="Unassembled WGS sequence"/>
</dbReference>
<accession>A0ABQ4CYF9</accession>
<protein>
    <submittedName>
        <fullName evidence="2">Branched chain amino acid aminotransferase</fullName>
    </submittedName>
</protein>
<dbReference type="Gene3D" id="3.40.50.300">
    <property type="entry name" value="P-loop containing nucleotide triphosphate hydrolases"/>
    <property type="match status" value="1"/>
</dbReference>
<dbReference type="InterPro" id="IPR050571">
    <property type="entry name" value="Class-IV_PLP-Dep_Aminotrnsfr"/>
</dbReference>
<evidence type="ECO:0000313" key="3">
    <source>
        <dbReference type="Proteomes" id="UP000604117"/>
    </source>
</evidence>
<keyword evidence="3" id="KW-1185">Reference proteome</keyword>
<dbReference type="EMBL" id="BONE01000058">
    <property type="protein sequence ID" value="GIF76310.1"/>
    <property type="molecule type" value="Genomic_DNA"/>
</dbReference>
<evidence type="ECO:0000256" key="1">
    <source>
        <dbReference type="ARBA" id="ARBA00009320"/>
    </source>
</evidence>
<comment type="caution">
    <text evidence="2">The sequence shown here is derived from an EMBL/GenBank/DDBJ whole genome shotgun (WGS) entry which is preliminary data.</text>
</comment>
<dbReference type="InterPro" id="IPR027417">
    <property type="entry name" value="P-loop_NTPase"/>
</dbReference>
<evidence type="ECO:0000313" key="2">
    <source>
        <dbReference type="EMBL" id="GIF76310.1"/>
    </source>
</evidence>
<proteinExistence type="inferred from homology"/>
<dbReference type="PANTHER" id="PTHR42743:SF11">
    <property type="entry name" value="AMINODEOXYCHORISMATE LYASE"/>
    <property type="match status" value="1"/>
</dbReference>
<keyword evidence="2" id="KW-0808">Transferase</keyword>
<dbReference type="Pfam" id="PF19798">
    <property type="entry name" value="Sulfotransfer_5"/>
    <property type="match status" value="1"/>
</dbReference>
<sequence length="230" mass="25387">MIRIAMWSGPRNVSTALMRSFGARSDCGVVDEPLYAFYLAVTGLDHPGRCDVLASQPTHWASAVAGLRRSSRPVQYEKHMAHHLLPEVGRAWLGEVVNAYLIRDPAHVVTSYAKVRGAPTLEDLGYPQQVEIFRAHGGPVLDSASLLRDPAGQLRKLCAELGIPFEEAMLRWPAGPRSTDGVWAPHWYGAVEQSTGFAPYRDEPAAVPDHLLDLVEAARPYYEELAAHRL</sequence>